<proteinExistence type="predicted"/>
<dbReference type="Proteomes" id="UP000015100">
    <property type="component" value="Unassembled WGS sequence"/>
</dbReference>
<reference evidence="2" key="2">
    <citation type="submission" date="2013-04" db="EMBL/GenBank/DDBJ databases">
        <title>Genomic mechanisms accounting for the adaptation to parasitism in nematode-trapping fungi.</title>
        <authorList>
            <person name="Ahren D.G."/>
        </authorList>
    </citation>
    <scope>NUCLEOTIDE SEQUENCE [LARGE SCALE GENOMIC DNA]</scope>
    <source>
        <strain evidence="2">CBS 200.50</strain>
    </source>
</reference>
<evidence type="ECO:0000313" key="1">
    <source>
        <dbReference type="EMBL" id="EPS42021.1"/>
    </source>
</evidence>
<evidence type="ECO:0000313" key="2">
    <source>
        <dbReference type="Proteomes" id="UP000015100"/>
    </source>
</evidence>
<dbReference type="EMBL" id="AQGS01000130">
    <property type="protein sequence ID" value="EPS42021.1"/>
    <property type="molecule type" value="Genomic_DNA"/>
</dbReference>
<dbReference type="AlphaFoldDB" id="S8ALL9"/>
<dbReference type="OMA" id="CHANNCA"/>
<dbReference type="STRING" id="1284197.S8ALL9"/>
<sequence>MRQDGQIIEIDAIDIVSIRYESLYEYAGCQANNCIRAVTGTAVKTPSVASRKLDCNSAQLATAFGLTTTLTYYTTITPATVTVTASTTITVASGTFTITASAPVKRDEVLDRRTLAAGVPSYASACTNLVQYKSACSCLGVTATTLTVAGFTASTTATMTATLTQTDTATLTQVIPATTITGCPVGYSQCLDGCKNLKTDANNCGVCGVQCSTCANRYCSNPGCVSPGGCNTGTTCSGLSDGCSCAMGVGTEGNFCVDHFYGSCFASPECTTSADCPPDGRCVAAAGVCCGVNICGVVGTPGGYCDYHPAATLRFLRRSAGALVNKKRVVRVVYPLQEGDRWPQ</sequence>
<accession>S8ALL9</accession>
<protein>
    <submittedName>
        <fullName evidence="1">Uncharacterized protein</fullName>
    </submittedName>
</protein>
<name>S8ALL9_DACHA</name>
<gene>
    <name evidence="1" type="ORF">H072_4068</name>
</gene>
<comment type="caution">
    <text evidence="1">The sequence shown here is derived from an EMBL/GenBank/DDBJ whole genome shotgun (WGS) entry which is preliminary data.</text>
</comment>
<keyword evidence="2" id="KW-1185">Reference proteome</keyword>
<organism evidence="1 2">
    <name type="scientific">Dactylellina haptotyla (strain CBS 200.50)</name>
    <name type="common">Nematode-trapping fungus</name>
    <name type="synonym">Monacrosporium haptotylum</name>
    <dbReference type="NCBI Taxonomy" id="1284197"/>
    <lineage>
        <taxon>Eukaryota</taxon>
        <taxon>Fungi</taxon>
        <taxon>Dikarya</taxon>
        <taxon>Ascomycota</taxon>
        <taxon>Pezizomycotina</taxon>
        <taxon>Orbiliomycetes</taxon>
        <taxon>Orbiliales</taxon>
        <taxon>Orbiliaceae</taxon>
        <taxon>Dactylellina</taxon>
    </lineage>
</organism>
<dbReference type="HOGENOM" id="CLU_771650_0_0_1"/>
<reference evidence="1 2" key="1">
    <citation type="journal article" date="2013" name="PLoS Genet.">
        <title>Genomic mechanisms accounting for the adaptation to parasitism in nematode-trapping fungi.</title>
        <authorList>
            <person name="Meerupati T."/>
            <person name="Andersson K.M."/>
            <person name="Friman E."/>
            <person name="Kumar D."/>
            <person name="Tunlid A."/>
            <person name="Ahren D."/>
        </authorList>
    </citation>
    <scope>NUCLEOTIDE SEQUENCE [LARGE SCALE GENOMIC DNA]</scope>
    <source>
        <strain evidence="1 2">CBS 200.50</strain>
    </source>
</reference>
<dbReference type="OrthoDB" id="5596743at2759"/>